<keyword evidence="3" id="KW-0813">Transport</keyword>
<organism evidence="8 9">
    <name type="scientific">Planomonospora parontospora</name>
    <dbReference type="NCBI Taxonomy" id="58119"/>
    <lineage>
        <taxon>Bacteria</taxon>
        <taxon>Bacillati</taxon>
        <taxon>Actinomycetota</taxon>
        <taxon>Actinomycetes</taxon>
        <taxon>Streptosporangiales</taxon>
        <taxon>Streptosporangiaceae</taxon>
        <taxon>Planomonospora</taxon>
    </lineage>
</organism>
<dbReference type="Pfam" id="PF01497">
    <property type="entry name" value="Peripla_BP_2"/>
    <property type="match status" value="1"/>
</dbReference>
<dbReference type="PANTHER" id="PTHR30532">
    <property type="entry name" value="IRON III DICITRATE-BINDING PERIPLASMIC PROTEIN"/>
    <property type="match status" value="1"/>
</dbReference>
<dbReference type="SUPFAM" id="SSF53807">
    <property type="entry name" value="Helical backbone' metal receptor"/>
    <property type="match status" value="1"/>
</dbReference>
<comment type="subcellular location">
    <subcellularLocation>
        <location evidence="1">Cell envelope</location>
    </subcellularLocation>
</comment>
<dbReference type="EMBL" id="BMQD01000002">
    <property type="protein sequence ID" value="GGK51386.1"/>
    <property type="molecule type" value="Genomic_DNA"/>
</dbReference>
<feature type="chain" id="PRO_5041376858" evidence="6">
    <location>
        <begin position="25"/>
        <end position="336"/>
    </location>
</feature>
<evidence type="ECO:0000313" key="9">
    <source>
        <dbReference type="Proteomes" id="UP000627984"/>
    </source>
</evidence>
<comment type="caution">
    <text evidence="8">The sequence shown here is derived from an EMBL/GenBank/DDBJ whole genome shotgun (WGS) entry which is preliminary data.</text>
</comment>
<dbReference type="PROSITE" id="PS50983">
    <property type="entry name" value="FE_B12_PBP"/>
    <property type="match status" value="1"/>
</dbReference>
<dbReference type="GO" id="GO:1901678">
    <property type="term" value="P:iron coordination entity transport"/>
    <property type="evidence" value="ECO:0007669"/>
    <property type="project" value="UniProtKB-ARBA"/>
</dbReference>
<dbReference type="Gene3D" id="3.40.50.1980">
    <property type="entry name" value="Nitrogenase molybdenum iron protein domain"/>
    <property type="match status" value="2"/>
</dbReference>
<dbReference type="PROSITE" id="PS51257">
    <property type="entry name" value="PROKAR_LIPOPROTEIN"/>
    <property type="match status" value="1"/>
</dbReference>
<name>A0AA37F2V6_9ACTN</name>
<proteinExistence type="inferred from homology"/>
<dbReference type="InterPro" id="IPR051313">
    <property type="entry name" value="Bact_iron-sidero_bind"/>
</dbReference>
<feature type="signal peptide" evidence="6">
    <location>
        <begin position="1"/>
        <end position="24"/>
    </location>
</feature>
<gene>
    <name evidence="8" type="ORF">GCM10010126_08600</name>
</gene>
<feature type="region of interest" description="Disordered" evidence="5">
    <location>
        <begin position="28"/>
        <end position="48"/>
    </location>
</feature>
<evidence type="ECO:0000256" key="5">
    <source>
        <dbReference type="SAM" id="MobiDB-lite"/>
    </source>
</evidence>
<evidence type="ECO:0000256" key="6">
    <source>
        <dbReference type="SAM" id="SignalP"/>
    </source>
</evidence>
<feature type="domain" description="Fe/B12 periplasmic-binding" evidence="7">
    <location>
        <begin position="68"/>
        <end position="332"/>
    </location>
</feature>
<protein>
    <submittedName>
        <fullName evidence="8">Iron siderophore-binding protein</fullName>
    </submittedName>
</protein>
<dbReference type="RefSeq" id="WP_191893574.1">
    <property type="nucleotide sequence ID" value="NZ_BMQD01000002.1"/>
</dbReference>
<reference evidence="8" key="1">
    <citation type="journal article" date="2014" name="Int. J. Syst. Evol. Microbiol.">
        <title>Complete genome sequence of Corynebacterium casei LMG S-19264T (=DSM 44701T), isolated from a smear-ripened cheese.</title>
        <authorList>
            <consortium name="US DOE Joint Genome Institute (JGI-PGF)"/>
            <person name="Walter F."/>
            <person name="Albersmeier A."/>
            <person name="Kalinowski J."/>
            <person name="Ruckert C."/>
        </authorList>
    </citation>
    <scope>NUCLEOTIDE SEQUENCE</scope>
    <source>
        <strain evidence="8">JCM 3093</strain>
    </source>
</reference>
<dbReference type="GO" id="GO:0030288">
    <property type="term" value="C:outer membrane-bounded periplasmic space"/>
    <property type="evidence" value="ECO:0007669"/>
    <property type="project" value="TreeGrafter"/>
</dbReference>
<evidence type="ECO:0000256" key="4">
    <source>
        <dbReference type="ARBA" id="ARBA00022729"/>
    </source>
</evidence>
<accession>A0AA37F2V6</accession>
<keyword evidence="4 6" id="KW-0732">Signal</keyword>
<dbReference type="AlphaFoldDB" id="A0AA37F2V6"/>
<evidence type="ECO:0000259" key="7">
    <source>
        <dbReference type="PROSITE" id="PS50983"/>
    </source>
</evidence>
<dbReference type="InterPro" id="IPR002491">
    <property type="entry name" value="ABC_transptr_periplasmic_BD"/>
</dbReference>
<sequence>MRALRTLTVSVAGAVLALGLAACGSDTSGTAGGTTTAAPSAPAADGASYPRTVKHAMGETEIPAQPKRVVALDQSFVDAVLTLDTEVVGYTVYRGIDEKLPDYLAPVMDQAQNIKPVGTLEAPSLEQIIALKPDLIVSAKIRHEALYDKLTQIAPTVFSETTGAIWKDNLRLMGRALGKEALADERIKAYEDRAAKIGEAVKAKEGEMPTVSVARFAGEPTVRLYVENSYSGLVLKDVGFPRPEGQPTTTETIMVPISEENIPQLDADHIFVVSYPDPEVQAIQKKFQTNPLWGKLKGEQHVVDDTTWMAAVGLQGAHVVLDDLAKIFEVDPAKAG</sequence>
<dbReference type="Proteomes" id="UP000627984">
    <property type="component" value="Unassembled WGS sequence"/>
</dbReference>
<dbReference type="CDD" id="cd01146">
    <property type="entry name" value="FhuD"/>
    <property type="match status" value="1"/>
</dbReference>
<dbReference type="PANTHER" id="PTHR30532:SF21">
    <property type="entry name" value="SIDEROPHORE-BINDING LIPOPROTEIN YFIY-RELATED"/>
    <property type="match status" value="1"/>
</dbReference>
<comment type="similarity">
    <text evidence="2">Belongs to the bacterial solute-binding protein 8 family.</text>
</comment>
<evidence type="ECO:0000256" key="1">
    <source>
        <dbReference type="ARBA" id="ARBA00004196"/>
    </source>
</evidence>
<evidence type="ECO:0000256" key="2">
    <source>
        <dbReference type="ARBA" id="ARBA00008814"/>
    </source>
</evidence>
<reference evidence="8" key="2">
    <citation type="submission" date="2022-09" db="EMBL/GenBank/DDBJ databases">
        <authorList>
            <person name="Sun Q."/>
            <person name="Ohkuma M."/>
        </authorList>
    </citation>
    <scope>NUCLEOTIDE SEQUENCE</scope>
    <source>
        <strain evidence="8">JCM 3093</strain>
    </source>
</reference>
<evidence type="ECO:0000313" key="8">
    <source>
        <dbReference type="EMBL" id="GGK51386.1"/>
    </source>
</evidence>
<evidence type="ECO:0000256" key="3">
    <source>
        <dbReference type="ARBA" id="ARBA00022448"/>
    </source>
</evidence>